<dbReference type="SUPFAM" id="SSF55469">
    <property type="entry name" value="FMN-dependent nitroreductase-like"/>
    <property type="match status" value="1"/>
</dbReference>
<keyword evidence="5" id="KW-0521">NADP</keyword>
<proteinExistence type="inferred from homology"/>
<dbReference type="PANTHER" id="PTHR43425:SF2">
    <property type="entry name" value="OXYGEN-INSENSITIVE NADPH NITROREDUCTASE"/>
    <property type="match status" value="1"/>
</dbReference>
<evidence type="ECO:0000256" key="5">
    <source>
        <dbReference type="PIRNR" id="PIRNR005426"/>
    </source>
</evidence>
<keyword evidence="3 5" id="KW-0288">FMN</keyword>
<keyword evidence="4 5" id="KW-0560">Oxidoreductase</keyword>
<dbReference type="InterPro" id="IPR016446">
    <property type="entry name" value="Flavin_OxRdtase_Frp"/>
</dbReference>
<evidence type="ECO:0000256" key="1">
    <source>
        <dbReference type="ARBA" id="ARBA00008366"/>
    </source>
</evidence>
<comment type="caution">
    <text evidence="7">The sequence shown here is derived from an EMBL/GenBank/DDBJ whole genome shotgun (WGS) entry which is preliminary data.</text>
</comment>
<dbReference type="Pfam" id="PF00881">
    <property type="entry name" value="Nitroreductase"/>
    <property type="match status" value="1"/>
</dbReference>
<dbReference type="RefSeq" id="WP_136368784.1">
    <property type="nucleotide sequence ID" value="NZ_SSOB01000005.1"/>
</dbReference>
<dbReference type="Gene3D" id="3.40.109.10">
    <property type="entry name" value="NADH Oxidase"/>
    <property type="match status" value="1"/>
</dbReference>
<evidence type="ECO:0000256" key="3">
    <source>
        <dbReference type="ARBA" id="ARBA00022643"/>
    </source>
</evidence>
<comment type="similarity">
    <text evidence="1 5">Belongs to the flavin oxidoreductase frp family.</text>
</comment>
<feature type="domain" description="Nitroreductase" evidence="6">
    <location>
        <begin position="10"/>
        <end position="167"/>
    </location>
</feature>
<dbReference type="InterPro" id="IPR000415">
    <property type="entry name" value="Nitroreductase-like"/>
</dbReference>
<dbReference type="AlphaFoldDB" id="A0A4S4C7N0"/>
<name>A0A4S4C7N0_9BACL</name>
<dbReference type="GO" id="GO:0016491">
    <property type="term" value="F:oxidoreductase activity"/>
    <property type="evidence" value="ECO:0007669"/>
    <property type="project" value="UniProtKB-UniRule"/>
</dbReference>
<dbReference type="PANTHER" id="PTHR43425">
    <property type="entry name" value="OXYGEN-INSENSITIVE NADPH NITROREDUCTASE"/>
    <property type="match status" value="1"/>
</dbReference>
<protein>
    <submittedName>
        <fullName evidence="7">NADPH-dependent oxidoreductase</fullName>
    </submittedName>
</protein>
<evidence type="ECO:0000313" key="7">
    <source>
        <dbReference type="EMBL" id="THF83304.1"/>
    </source>
</evidence>
<keyword evidence="2 5" id="KW-0285">Flavoprotein</keyword>
<organism evidence="7 8">
    <name type="scientific">Cohnella fermenti</name>
    <dbReference type="NCBI Taxonomy" id="2565925"/>
    <lineage>
        <taxon>Bacteria</taxon>
        <taxon>Bacillati</taxon>
        <taxon>Bacillota</taxon>
        <taxon>Bacilli</taxon>
        <taxon>Bacillales</taxon>
        <taxon>Paenibacillaceae</taxon>
        <taxon>Cohnella</taxon>
    </lineage>
</organism>
<evidence type="ECO:0000259" key="6">
    <source>
        <dbReference type="Pfam" id="PF00881"/>
    </source>
</evidence>
<sequence>MSHSDIVSFIKSHRSIRKFKREEVTDEQVAHILAAAQSAPTSSNIQAYSVVGVRDPETKRRFAELAGGQRHIEESGIFLVWCADLNRLQSAIRLEEQNGELELPQNLETFLLASIDATLAAQNATIAAEALGFGTVYIGGIRNNPRLASELLGLPRLVYPVFGHCIGVPDQEPTPRPRLPVEAVYHRETYSAEAFEPSIRQYDRATGNYYAWRTGGSKDTYWSKEMASRFRKERLRGHLHGFLEEQGFRLD</sequence>
<dbReference type="Proteomes" id="UP000310636">
    <property type="component" value="Unassembled WGS sequence"/>
</dbReference>
<gene>
    <name evidence="7" type="ORF">E6C55_05485</name>
</gene>
<evidence type="ECO:0000313" key="8">
    <source>
        <dbReference type="Proteomes" id="UP000310636"/>
    </source>
</evidence>
<evidence type="ECO:0000256" key="4">
    <source>
        <dbReference type="ARBA" id="ARBA00023002"/>
    </source>
</evidence>
<evidence type="ECO:0000256" key="2">
    <source>
        <dbReference type="ARBA" id="ARBA00022630"/>
    </source>
</evidence>
<dbReference type="CDD" id="cd02146">
    <property type="entry name" value="NfsA-like"/>
    <property type="match status" value="1"/>
</dbReference>
<dbReference type="InterPro" id="IPR029479">
    <property type="entry name" value="Nitroreductase"/>
</dbReference>
<keyword evidence="8" id="KW-1185">Reference proteome</keyword>
<dbReference type="EMBL" id="SSOB01000005">
    <property type="protein sequence ID" value="THF83304.1"/>
    <property type="molecule type" value="Genomic_DNA"/>
</dbReference>
<reference evidence="7 8" key="1">
    <citation type="submission" date="2019-04" db="EMBL/GenBank/DDBJ databases">
        <title>Cohnella sp. nov. isolated from preserved vegetables.</title>
        <authorList>
            <person name="Lin S.-Y."/>
            <person name="Hung M.-H."/>
            <person name="Young C.-C."/>
        </authorList>
    </citation>
    <scope>NUCLEOTIDE SEQUENCE [LARGE SCALE GENOMIC DNA]</scope>
    <source>
        <strain evidence="7 8">CC-MHH1044</strain>
    </source>
</reference>
<dbReference type="PIRSF" id="PIRSF005426">
    <property type="entry name" value="Frp"/>
    <property type="match status" value="1"/>
</dbReference>
<dbReference type="OrthoDB" id="9775805at2"/>
<accession>A0A4S4C7N0</accession>